<protein>
    <recommendedName>
        <fullName evidence="4">F-box domain-containing protein</fullName>
    </recommendedName>
</protein>
<dbReference type="AlphaFoldDB" id="A0AAE0K1N8"/>
<feature type="compositionally biased region" description="Basic and acidic residues" evidence="1">
    <location>
        <begin position="60"/>
        <end position="69"/>
    </location>
</feature>
<keyword evidence="3" id="KW-1185">Reference proteome</keyword>
<reference evidence="2" key="2">
    <citation type="submission" date="2023-06" db="EMBL/GenBank/DDBJ databases">
        <authorList>
            <consortium name="Lawrence Berkeley National Laboratory"/>
            <person name="Haridas S."/>
            <person name="Hensen N."/>
            <person name="Bonometti L."/>
            <person name="Westerberg I."/>
            <person name="Brannstrom I.O."/>
            <person name="Guillou S."/>
            <person name="Cros-Aarteil S."/>
            <person name="Calhoun S."/>
            <person name="Kuo A."/>
            <person name="Mondo S."/>
            <person name="Pangilinan J."/>
            <person name="Riley R."/>
            <person name="LaButti K."/>
            <person name="Andreopoulos B."/>
            <person name="Lipzen A."/>
            <person name="Chen C."/>
            <person name="Yanf M."/>
            <person name="Daum C."/>
            <person name="Ng V."/>
            <person name="Clum A."/>
            <person name="Steindorff A."/>
            <person name="Ohm R."/>
            <person name="Martin F."/>
            <person name="Silar P."/>
            <person name="Natvig D."/>
            <person name="Lalanne C."/>
            <person name="Gautier V."/>
            <person name="Ament-velasquez S.L."/>
            <person name="Kruys A."/>
            <person name="Hutchinson M.I."/>
            <person name="Powell A.J."/>
            <person name="Barry K."/>
            <person name="Miller A.N."/>
            <person name="Grigoriev I.V."/>
            <person name="Debuchy R."/>
            <person name="Gladieux P."/>
            <person name="Thoren M.H."/>
            <person name="Johannesson H."/>
        </authorList>
    </citation>
    <scope>NUCLEOTIDE SEQUENCE</scope>
    <source>
        <strain evidence="2">CBS 232.78</strain>
    </source>
</reference>
<feature type="compositionally biased region" description="Basic residues" evidence="1">
    <location>
        <begin position="23"/>
        <end position="34"/>
    </location>
</feature>
<dbReference type="Proteomes" id="UP001285441">
    <property type="component" value="Unassembled WGS sequence"/>
</dbReference>
<evidence type="ECO:0008006" key="4">
    <source>
        <dbReference type="Google" id="ProtNLM"/>
    </source>
</evidence>
<feature type="compositionally biased region" description="Acidic residues" evidence="1">
    <location>
        <begin position="74"/>
        <end position="97"/>
    </location>
</feature>
<name>A0AAE0K1N8_9PEZI</name>
<organism evidence="2 3">
    <name type="scientific">Podospora didyma</name>
    <dbReference type="NCBI Taxonomy" id="330526"/>
    <lineage>
        <taxon>Eukaryota</taxon>
        <taxon>Fungi</taxon>
        <taxon>Dikarya</taxon>
        <taxon>Ascomycota</taxon>
        <taxon>Pezizomycotina</taxon>
        <taxon>Sordariomycetes</taxon>
        <taxon>Sordariomycetidae</taxon>
        <taxon>Sordariales</taxon>
        <taxon>Podosporaceae</taxon>
        <taxon>Podospora</taxon>
    </lineage>
</organism>
<proteinExistence type="predicted"/>
<evidence type="ECO:0000256" key="1">
    <source>
        <dbReference type="SAM" id="MobiDB-lite"/>
    </source>
</evidence>
<gene>
    <name evidence="2" type="ORF">B0H63DRAFT_565679</name>
</gene>
<dbReference type="EMBL" id="JAULSW010000011">
    <property type="protein sequence ID" value="KAK3367786.1"/>
    <property type="molecule type" value="Genomic_DNA"/>
</dbReference>
<feature type="region of interest" description="Disordered" evidence="1">
    <location>
        <begin position="23"/>
        <end position="97"/>
    </location>
</feature>
<evidence type="ECO:0000313" key="3">
    <source>
        <dbReference type="Proteomes" id="UP001285441"/>
    </source>
</evidence>
<reference evidence="2" key="1">
    <citation type="journal article" date="2023" name="Mol. Phylogenet. Evol.">
        <title>Genome-scale phylogeny and comparative genomics of the fungal order Sordariales.</title>
        <authorList>
            <person name="Hensen N."/>
            <person name="Bonometti L."/>
            <person name="Westerberg I."/>
            <person name="Brannstrom I.O."/>
            <person name="Guillou S."/>
            <person name="Cros-Aarteil S."/>
            <person name="Calhoun S."/>
            <person name="Haridas S."/>
            <person name="Kuo A."/>
            <person name="Mondo S."/>
            <person name="Pangilinan J."/>
            <person name="Riley R."/>
            <person name="LaButti K."/>
            <person name="Andreopoulos B."/>
            <person name="Lipzen A."/>
            <person name="Chen C."/>
            <person name="Yan M."/>
            <person name="Daum C."/>
            <person name="Ng V."/>
            <person name="Clum A."/>
            <person name="Steindorff A."/>
            <person name="Ohm R.A."/>
            <person name="Martin F."/>
            <person name="Silar P."/>
            <person name="Natvig D.O."/>
            <person name="Lalanne C."/>
            <person name="Gautier V."/>
            <person name="Ament-Velasquez S.L."/>
            <person name="Kruys A."/>
            <person name="Hutchinson M.I."/>
            <person name="Powell A.J."/>
            <person name="Barry K."/>
            <person name="Miller A.N."/>
            <person name="Grigoriev I.V."/>
            <person name="Debuchy R."/>
            <person name="Gladieux P."/>
            <person name="Hiltunen Thoren M."/>
            <person name="Johannesson H."/>
        </authorList>
    </citation>
    <scope>NUCLEOTIDE SEQUENCE</scope>
    <source>
        <strain evidence="2">CBS 232.78</strain>
    </source>
</reference>
<accession>A0AAE0K1N8</accession>
<feature type="compositionally biased region" description="Basic and acidic residues" evidence="1">
    <location>
        <begin position="35"/>
        <end position="50"/>
    </location>
</feature>
<sequence length="410" mass="46450">MGSWDVYCAICGGPTIDVEVARKPRTQRFKRRRAREAAKRKAENMPDNHPVHFPSDTETMEERETRKAAGEALSSEDDSDSGESLCSEEEDSTYDPEILSEEDAAWTRSIKVLGCSPGEPTEEKVFITGDYHYTNYGRVEAQDTEPDSNVEALDLACYYDYTGSSTVVFPFHPCCWELLVRRITGGTDFYQLNKAALYNIMTGLSSECSQRLALDYGNPCPQDEQFWGSFPGEEIFAKQPTGDGTFEALVRTAISSNEFRLPAWHPEEDRLTSIRSGRDVFRAVPYDIIYQITELTPTSAVLALCKASRVVHALLRGNVGFWRHRIARELPWFYELIPLMSDPERVSDLNLTKVLSWARKVSEPRLGMSGPFMSLANRRRIWTVCEQLAELYRKQTSESNEAALRATDDV</sequence>
<evidence type="ECO:0000313" key="2">
    <source>
        <dbReference type="EMBL" id="KAK3367786.1"/>
    </source>
</evidence>
<comment type="caution">
    <text evidence="2">The sequence shown here is derived from an EMBL/GenBank/DDBJ whole genome shotgun (WGS) entry which is preliminary data.</text>
</comment>